<dbReference type="AlphaFoldDB" id="A0A382YWA2"/>
<name>A0A382YWA2_9ZZZZ</name>
<protein>
    <recommendedName>
        <fullName evidence="3">DUF2911 domain-containing protein</fullName>
    </recommendedName>
</protein>
<sequence>MPALKTWSLVTVIVLAATVAEAQRSASPRGQASTQVGGTWTAEEDPRGVAGGRSYDGGKWIDIEYGRPILRGRENLFGSGASYGEAFLLGAPIWRIGADQSTRFKTEVDLMFADQQLPAGEYSMFAELKESEWTLIFSNYGVKESFREDTPNTLWGSYGYESDLDVLRTPMQVDTHRVSADQLTIMFTDMTQESGTLTIWWDDQIATARFTVTP</sequence>
<reference evidence="2" key="1">
    <citation type="submission" date="2018-05" db="EMBL/GenBank/DDBJ databases">
        <authorList>
            <person name="Lanie J.A."/>
            <person name="Ng W.-L."/>
            <person name="Kazmierczak K.M."/>
            <person name="Andrzejewski T.M."/>
            <person name="Davidsen T.M."/>
            <person name="Wayne K.J."/>
            <person name="Tettelin H."/>
            <person name="Glass J.I."/>
            <person name="Rusch D."/>
            <person name="Podicherti R."/>
            <person name="Tsui H.-C.T."/>
            <person name="Winkler M.E."/>
        </authorList>
    </citation>
    <scope>NUCLEOTIDE SEQUENCE</scope>
</reference>
<dbReference type="Pfam" id="PF11138">
    <property type="entry name" value="DUF2911"/>
    <property type="match status" value="1"/>
</dbReference>
<evidence type="ECO:0000256" key="1">
    <source>
        <dbReference type="SAM" id="MobiDB-lite"/>
    </source>
</evidence>
<feature type="compositionally biased region" description="Polar residues" evidence="1">
    <location>
        <begin position="26"/>
        <end position="38"/>
    </location>
</feature>
<dbReference type="InterPro" id="IPR021314">
    <property type="entry name" value="DUF2911"/>
</dbReference>
<gene>
    <name evidence="2" type="ORF">METZ01_LOCUS439672</name>
</gene>
<organism evidence="2">
    <name type="scientific">marine metagenome</name>
    <dbReference type="NCBI Taxonomy" id="408172"/>
    <lineage>
        <taxon>unclassified sequences</taxon>
        <taxon>metagenomes</taxon>
        <taxon>ecological metagenomes</taxon>
    </lineage>
</organism>
<proteinExistence type="predicted"/>
<evidence type="ECO:0000313" key="2">
    <source>
        <dbReference type="EMBL" id="SVD86818.1"/>
    </source>
</evidence>
<accession>A0A382YWA2</accession>
<dbReference type="EMBL" id="UINC01178583">
    <property type="protein sequence ID" value="SVD86818.1"/>
    <property type="molecule type" value="Genomic_DNA"/>
</dbReference>
<feature type="region of interest" description="Disordered" evidence="1">
    <location>
        <begin position="26"/>
        <end position="53"/>
    </location>
</feature>
<evidence type="ECO:0008006" key="3">
    <source>
        <dbReference type="Google" id="ProtNLM"/>
    </source>
</evidence>